<evidence type="ECO:0000313" key="10">
    <source>
        <dbReference type="EMBL" id="WFN17295.1"/>
    </source>
</evidence>
<organism evidence="8 11">
    <name type="scientific">Burkholderia contaminans</name>
    <dbReference type="NCBI Taxonomy" id="488447"/>
    <lineage>
        <taxon>Bacteria</taxon>
        <taxon>Pseudomonadati</taxon>
        <taxon>Pseudomonadota</taxon>
        <taxon>Betaproteobacteria</taxon>
        <taxon>Burkholderiales</taxon>
        <taxon>Burkholderiaceae</taxon>
        <taxon>Burkholderia</taxon>
        <taxon>Burkholderia cepacia complex</taxon>
    </lineage>
</organism>
<dbReference type="GO" id="GO:0016787">
    <property type="term" value="F:hydrolase activity"/>
    <property type="evidence" value="ECO:0007669"/>
    <property type="project" value="UniProtKB-KW"/>
</dbReference>
<dbReference type="Proteomes" id="UP000664048">
    <property type="component" value="Unassembled WGS sequence"/>
</dbReference>
<comment type="similarity">
    <text evidence="1">Belongs to the DNA2/NAM7 helicase family.</text>
</comment>
<dbReference type="GO" id="GO:0005524">
    <property type="term" value="F:ATP binding"/>
    <property type="evidence" value="ECO:0007669"/>
    <property type="project" value="UniProtKB-KW"/>
</dbReference>
<dbReference type="EMBL" id="JAENIB010000031">
    <property type="protein sequence ID" value="MBK1935437.1"/>
    <property type="molecule type" value="Genomic_DNA"/>
</dbReference>
<reference evidence="9 12" key="2">
    <citation type="submission" date="2021-03" db="EMBL/GenBank/DDBJ databases">
        <title>Clinical course, treatment and visual outcome of an outbreak of Burkholderia contaminans endophthalmitis following cataract surgery.</title>
        <authorList>
            <person name="Lind C."/>
            <person name="Olsen K."/>
            <person name="Angelsen N.K."/>
            <person name="Krefting E.A."/>
            <person name="Fossen K."/>
            <person name="Gravningen K."/>
            <person name="Depoorter E."/>
            <person name="Vandamme P."/>
            <person name="Bertelsen G."/>
        </authorList>
    </citation>
    <scope>NUCLEOTIDE SEQUENCE [LARGE SCALE GENOMIC DNA]</scope>
    <source>
        <strain evidence="9 12">51242556</strain>
    </source>
</reference>
<evidence type="ECO:0000313" key="8">
    <source>
        <dbReference type="EMBL" id="MBK1935437.1"/>
    </source>
</evidence>
<dbReference type="InterPro" id="IPR003593">
    <property type="entry name" value="AAA+_ATPase"/>
</dbReference>
<dbReference type="EMBL" id="JAGEMX010000003">
    <property type="protein sequence ID" value="MBO1830333.1"/>
    <property type="molecule type" value="Genomic_DNA"/>
</dbReference>
<dbReference type="Pfam" id="PF13087">
    <property type="entry name" value="AAA_12"/>
    <property type="match status" value="1"/>
</dbReference>
<dbReference type="SMART" id="SM00382">
    <property type="entry name" value="AAA"/>
    <property type="match status" value="1"/>
</dbReference>
<keyword evidence="2" id="KW-0547">Nucleotide-binding</keyword>
<dbReference type="InterPro" id="IPR008271">
    <property type="entry name" value="Ser/Thr_kinase_AS"/>
</dbReference>
<dbReference type="Gene3D" id="3.40.50.300">
    <property type="entry name" value="P-loop containing nucleotide triphosphate hydrolases"/>
    <property type="match status" value="2"/>
</dbReference>
<feature type="domain" description="NERD" evidence="7">
    <location>
        <begin position="10"/>
        <end position="122"/>
    </location>
</feature>
<evidence type="ECO:0000313" key="13">
    <source>
        <dbReference type="Proteomes" id="UP001220209"/>
    </source>
</evidence>
<dbReference type="RefSeq" id="WP_039342551.1">
    <property type="nucleotide sequence ID" value="NZ_AP018358.1"/>
</dbReference>
<dbReference type="SUPFAM" id="SSF52540">
    <property type="entry name" value="P-loop containing nucleoside triphosphate hydrolases"/>
    <property type="match status" value="1"/>
</dbReference>
<reference evidence="8" key="1">
    <citation type="submission" date="2021-01" db="EMBL/GenBank/DDBJ databases">
        <title>Outbreak of Burkholderia contaminns endophthalmitis traced to a clinical ventilation system.</title>
        <authorList>
            <person name="Lipuma J."/>
            <person name="Spilker T."/>
            <person name="Kratholm J."/>
        </authorList>
    </citation>
    <scope>NUCLEOTIDE SEQUENCE</scope>
    <source>
        <strain evidence="8">HI4954</strain>
    </source>
</reference>
<sequence>MRINYLSPRGVLEVEHAALRELEAKLPRDWGAYAAFRLVIRGSKQPLDIDLLLLTNNRILVVELKNWSGDIEYSSGQWFHRGDPMPSPVNTTDNKARALRKFVQEKNSSLKLPFVESLVVLCHPKCRLINFPDEQRRFIATLPDFVYAASDATRYAKRFPDIPPTWSYRSADPLPQRQRYNAIFSASNPAVLKRRTVLHGFEQIEDQADYIHPRKIWSEFLAEHQESRSSKALLRKWNFEELATGGTSTVERQTIGLRELRLNETLRVQAPELHEDLLEPIGSATADDITTNFVEAYRLPTGIERLSEHLARNSAMSEQDRRSLAKSILARFSKLHALGIAHRDITKRTLWVLEPSRVILSTFAAARVPQTQTVGVHRVELETGSIELPEDEGVAAHVRSGDPFARDVFLLGVLIYEMLEGRELERINAVPVYNDTVTLNFPALTPWYAKAMELDPEARYRNASDALDALNACLAVDAGPDVCAEDFQGYETEAGPMTLMPKRVISPGSAKMVYESEKSGDRVLVKCWPQLKYDPKYLARNLRLLSFLQQARSLRQSGFDATPEVMDFGLNTFGLVLVTRWTEGQTLTEWLATGPEGRQRALVAHALLNAVRRLHILGLSHGDVKADNIVVPPTTGDETPRVVLVDIPDLSADGDEGITVGTVPPTLESASPLHRDAFAVCMLVLTLLPEDFAATRSDVARAVELVDALPPLDLLAETLQDELHPKPCLVPTLKITLKRRGRGGPPSLDLISNNGEYSVRATRHAETGHLRFNVVGTRQDLYIKYDPEEDVVLDAAVKAIDHIDFVSAHRRKTFSLNAEIHVTFAEEADVTALAGLLYQHYVANAPDEPEGDETVAVGLGADPYARQSESAPLQRVSATALWSALSDTDEMNVTKITVRNGAKQSPPQSDEWIIYFDREGGVLDFSEGEGIELLERGVDAMDGSDRWYTVGWVSPDIGRNVMRVRAKSMRFSPKTGDVLHVRGTFEKVASERRVAAMKRVLAGGGLIPSLVDYFDPNTERMPNHDVAIDLGDLGSYDLNDSQEEALRTALSYGPISLLQGPPGTGKTKFIASFVHLLLSRGLAHNILLVSQSHEAVNNAMDKVAGSLRASSMDVSMVRVGLQSMVSPGLRGVQEDSLRQRYRESFDAEIKDRVRMVGVAMGLPEGYVRAATELHTTLGPLLQSIDRLTRAIDEADGEDASAEEHLRRLSQVFVEVAGRQFGIDASVDGDAASLRDLLDDKLEALAHLHGSPSPAKCARLEQIARLSTEFSQVLRSPRSNYTAFLARSSSVVAGTCVGVGKQALGITEVPYDWVIVDEAARASPMELVVAMQAGKRVLLVGDHLQLPPSYPRAVEDRASALLGMPRKDFRRINNFQRAFSSNYGQSVGRTLRVQYRMAEHISQLVSHCFYADALEVGRAPPGQEYEKLPSFLASQVVWVDTQDQGREAFHRSAGTHEGALVNNQEALAVVEVVRAILTSPGFLEQVQLEDGDDEPIIGIIAMYSDQRDLIRKKLEQAEWASGLRDRFTVGTVDSYQGKENRIIVLSVVRNDTSEHVGFLSDPERINVAMSRSKDRLVIVSSSAMWRSRTATPMKRVLDEVERLAEQQLAKFVPSKELKRSLSNA</sequence>
<dbReference type="InterPro" id="IPR050534">
    <property type="entry name" value="Coronavir_polyprotein_1ab"/>
</dbReference>
<dbReference type="EMBL" id="CP090640">
    <property type="protein sequence ID" value="WFN17295.1"/>
    <property type="molecule type" value="Genomic_DNA"/>
</dbReference>
<dbReference type="Gene3D" id="1.10.510.10">
    <property type="entry name" value="Transferase(Phosphotransferase) domain 1"/>
    <property type="match status" value="2"/>
</dbReference>
<keyword evidence="3" id="KW-0378">Hydrolase</keyword>
<keyword evidence="4" id="KW-0347">Helicase</keyword>
<evidence type="ECO:0000256" key="2">
    <source>
        <dbReference type="ARBA" id="ARBA00022741"/>
    </source>
</evidence>
<protein>
    <submittedName>
        <fullName evidence="10">AAA domain-containing protein</fullName>
    </submittedName>
    <submittedName>
        <fullName evidence="8">NERD domain-containing protein</fullName>
    </submittedName>
</protein>
<dbReference type="InterPro" id="IPR041679">
    <property type="entry name" value="DNA2/NAM7-like_C"/>
</dbReference>
<dbReference type="InterPro" id="IPR041677">
    <property type="entry name" value="DNA2/NAM7_AAA_11"/>
</dbReference>
<dbReference type="PANTHER" id="PTHR43788">
    <property type="entry name" value="DNA2/NAM7 HELICASE FAMILY MEMBER"/>
    <property type="match status" value="1"/>
</dbReference>
<dbReference type="InterPro" id="IPR011528">
    <property type="entry name" value="NERD"/>
</dbReference>
<keyword evidence="12" id="KW-1185">Reference proteome</keyword>
<dbReference type="PANTHER" id="PTHR43788:SF8">
    <property type="entry name" value="DNA-BINDING PROTEIN SMUBP-2"/>
    <property type="match status" value="1"/>
</dbReference>
<evidence type="ECO:0000313" key="9">
    <source>
        <dbReference type="EMBL" id="MBO1830333.1"/>
    </source>
</evidence>
<feature type="domain" description="Protein kinase" evidence="6">
    <location>
        <begin position="177"/>
        <end position="493"/>
    </location>
</feature>
<evidence type="ECO:0000259" key="7">
    <source>
        <dbReference type="PROSITE" id="PS50965"/>
    </source>
</evidence>
<evidence type="ECO:0000256" key="5">
    <source>
        <dbReference type="ARBA" id="ARBA00022840"/>
    </source>
</evidence>
<dbReference type="CDD" id="cd18808">
    <property type="entry name" value="SF1_C_Upf1"/>
    <property type="match status" value="1"/>
</dbReference>
<dbReference type="GO" id="GO:0004672">
    <property type="term" value="F:protein kinase activity"/>
    <property type="evidence" value="ECO:0007669"/>
    <property type="project" value="InterPro"/>
</dbReference>
<reference evidence="10 13" key="3">
    <citation type="submission" date="2021-12" db="EMBL/GenBank/DDBJ databases">
        <title>Genomic and phenotypic characterization of three Burkholderia contaminans isolates recovered from different sources.</title>
        <authorList>
            <person name="Lopez De Volder A."/>
            <person name="Fan Y."/>
            <person name="Nunvar J."/>
            <person name="Herrera T."/>
            <person name="Timp W."/>
            <person name="Degrossi J."/>
        </authorList>
    </citation>
    <scope>NUCLEOTIDE SEQUENCE [LARGE SCALE GENOMIC DNA]</scope>
    <source>
        <strain evidence="10 13">LMG 23361</strain>
    </source>
</reference>
<dbReference type="OrthoDB" id="9757917at2"/>
<evidence type="ECO:0000313" key="12">
    <source>
        <dbReference type="Proteomes" id="UP000664048"/>
    </source>
</evidence>
<accession>A0A1E3FYN2</accession>
<evidence type="ECO:0000313" key="11">
    <source>
        <dbReference type="Proteomes" id="UP000611459"/>
    </source>
</evidence>
<name>A0A1E3FYN2_9BURK</name>
<dbReference type="PROSITE" id="PS50965">
    <property type="entry name" value="NERD"/>
    <property type="match status" value="1"/>
</dbReference>
<dbReference type="InterPro" id="IPR000719">
    <property type="entry name" value="Prot_kinase_dom"/>
</dbReference>
<evidence type="ECO:0000259" key="6">
    <source>
        <dbReference type="PROSITE" id="PS50011"/>
    </source>
</evidence>
<evidence type="ECO:0000256" key="1">
    <source>
        <dbReference type="ARBA" id="ARBA00007913"/>
    </source>
</evidence>
<gene>
    <name evidence="9" type="ORF">J4M89_13165</name>
    <name evidence="8" type="ORF">JIN94_36705</name>
    <name evidence="10" type="ORF">LXE91_16715</name>
</gene>
<dbReference type="InterPro" id="IPR047187">
    <property type="entry name" value="SF1_C_Upf1"/>
</dbReference>
<dbReference type="SUPFAM" id="SSF56112">
    <property type="entry name" value="Protein kinase-like (PK-like)"/>
    <property type="match status" value="2"/>
</dbReference>
<dbReference type="PROSITE" id="PS50011">
    <property type="entry name" value="PROTEIN_KINASE_DOM"/>
    <property type="match status" value="1"/>
</dbReference>
<proteinExistence type="inferred from homology"/>
<dbReference type="GO" id="GO:0043139">
    <property type="term" value="F:5'-3' DNA helicase activity"/>
    <property type="evidence" value="ECO:0007669"/>
    <property type="project" value="TreeGrafter"/>
</dbReference>
<evidence type="ECO:0000256" key="4">
    <source>
        <dbReference type="ARBA" id="ARBA00022806"/>
    </source>
</evidence>
<keyword evidence="5" id="KW-0067">ATP-binding</keyword>
<dbReference type="Proteomes" id="UP000611459">
    <property type="component" value="Unassembled WGS sequence"/>
</dbReference>
<evidence type="ECO:0000256" key="3">
    <source>
        <dbReference type="ARBA" id="ARBA00022801"/>
    </source>
</evidence>
<dbReference type="PROSITE" id="PS00108">
    <property type="entry name" value="PROTEIN_KINASE_ST"/>
    <property type="match status" value="1"/>
</dbReference>
<dbReference type="InterPro" id="IPR027417">
    <property type="entry name" value="P-loop_NTPase"/>
</dbReference>
<dbReference type="Pfam" id="PF08378">
    <property type="entry name" value="NERD"/>
    <property type="match status" value="1"/>
</dbReference>
<dbReference type="Proteomes" id="UP001220209">
    <property type="component" value="Chromosome 1"/>
</dbReference>
<dbReference type="InterPro" id="IPR011009">
    <property type="entry name" value="Kinase-like_dom_sf"/>
</dbReference>
<dbReference type="Pfam" id="PF13086">
    <property type="entry name" value="AAA_11"/>
    <property type="match status" value="1"/>
</dbReference>